<evidence type="ECO:0000313" key="10">
    <source>
        <dbReference type="Proteomes" id="UP000031465"/>
    </source>
</evidence>
<dbReference type="CDD" id="cd01428">
    <property type="entry name" value="ADK"/>
    <property type="match status" value="1"/>
</dbReference>
<keyword evidence="4 5" id="KW-0418">Kinase</keyword>
<dbReference type="HAMAP" id="MF_00235">
    <property type="entry name" value="Adenylate_kinase_Adk"/>
    <property type="match status" value="1"/>
</dbReference>
<evidence type="ECO:0000256" key="3">
    <source>
        <dbReference type="ARBA" id="ARBA00022741"/>
    </source>
</evidence>
<dbReference type="NCBIfam" id="NF001381">
    <property type="entry name" value="PRK00279.1-3"/>
    <property type="match status" value="1"/>
</dbReference>
<organism evidence="9 10">
    <name type="scientific">Candidatus Protochlamydia amoebophila</name>
    <dbReference type="NCBI Taxonomy" id="362787"/>
    <lineage>
        <taxon>Bacteria</taxon>
        <taxon>Pseudomonadati</taxon>
        <taxon>Chlamydiota</taxon>
        <taxon>Chlamydiia</taxon>
        <taxon>Parachlamydiales</taxon>
        <taxon>Parachlamydiaceae</taxon>
        <taxon>Candidatus Protochlamydia</taxon>
    </lineage>
</organism>
<evidence type="ECO:0000256" key="5">
    <source>
        <dbReference type="HAMAP-Rule" id="MF_00235"/>
    </source>
</evidence>
<dbReference type="GO" id="GO:0005737">
    <property type="term" value="C:cytoplasm"/>
    <property type="evidence" value="ECO:0007669"/>
    <property type="project" value="UniProtKB-SubCell"/>
</dbReference>
<feature type="binding site" evidence="5">
    <location>
        <position position="69"/>
    </location>
    <ligand>
        <name>AMP</name>
        <dbReference type="ChEBI" id="CHEBI:456215"/>
    </ligand>
</feature>
<reference evidence="9 10" key="1">
    <citation type="journal article" date="2014" name="Mol. Biol. Evol.">
        <title>Massive expansion of Ubiquitination-related gene families within the Chlamydiae.</title>
        <authorList>
            <person name="Domman D."/>
            <person name="Collingro A."/>
            <person name="Lagkouvardos I."/>
            <person name="Gehre L."/>
            <person name="Weinmaier T."/>
            <person name="Rattei T."/>
            <person name="Subtil A."/>
            <person name="Horn M."/>
        </authorList>
    </citation>
    <scope>NUCLEOTIDE SEQUENCE [LARGE SCALE GENOMIC DNA]</scope>
    <source>
        <strain evidence="9 10">EI2</strain>
    </source>
</reference>
<dbReference type="Proteomes" id="UP000031465">
    <property type="component" value="Unassembled WGS sequence"/>
</dbReference>
<sequence length="248" mass="27928">MIKFFILSILFFLFNFPMIMIKSTKPLVSTQAAVALILLGPPGSGKGTQAKRLAHEYQIPHISSGDLFREHMSKETIIGLKAKEFIQAGKLVPDEFVMDMLFDRLAHPDCARGYLLDGFPRTVAQAEALAGKRDIKIPLIVLYLEVPDAVIVKRAEGRLVCKNCGMVYNLYSSSPRLPGVCDKCGGEVYRRSDDDANIVLKRLEVYHELTSPLIQYYTNQGILLKFDGNQDSDTVYYQLKKSINEKYL</sequence>
<keyword evidence="5" id="KW-0479">Metal-binding</keyword>
<feature type="binding site" evidence="5">
    <location>
        <position position="191"/>
    </location>
    <ligand>
        <name>AMP</name>
        <dbReference type="ChEBI" id="CHEBI:456215"/>
    </ligand>
</feature>
<dbReference type="GO" id="GO:0044209">
    <property type="term" value="P:AMP salvage"/>
    <property type="evidence" value="ECO:0007669"/>
    <property type="project" value="UniProtKB-UniRule"/>
</dbReference>
<evidence type="ECO:0000259" key="8">
    <source>
        <dbReference type="Pfam" id="PF05191"/>
    </source>
</evidence>
<evidence type="ECO:0000313" key="9">
    <source>
        <dbReference type="EMBL" id="KIC71508.1"/>
    </source>
</evidence>
<keyword evidence="5" id="KW-0963">Cytoplasm</keyword>
<keyword evidence="2 5" id="KW-0545">Nucleotide biosynthesis</keyword>
<evidence type="ECO:0000256" key="7">
    <source>
        <dbReference type="RuleBase" id="RU003331"/>
    </source>
</evidence>
<dbReference type="PROSITE" id="PS00113">
    <property type="entry name" value="ADENYLATE_KINASE"/>
    <property type="match status" value="1"/>
</dbReference>
<feature type="binding site" evidence="5">
    <location>
        <position position="125"/>
    </location>
    <ligand>
        <name>AMP</name>
        <dbReference type="ChEBI" id="CHEBI:456215"/>
    </ligand>
</feature>
<comment type="subcellular location">
    <subcellularLocation>
        <location evidence="5 7">Cytoplasm</location>
    </subcellularLocation>
</comment>
<protein>
    <recommendedName>
        <fullName evidence="5 7">Adenylate kinase</fullName>
        <shortName evidence="5">AK</shortName>
        <ecNumber evidence="5 7">2.7.4.3</ecNumber>
    </recommendedName>
    <alternativeName>
        <fullName evidence="5">ATP-AMP transphosphorylase</fullName>
    </alternativeName>
    <alternativeName>
        <fullName evidence="5">ATP:AMP phosphotransferase</fullName>
    </alternativeName>
    <alternativeName>
        <fullName evidence="5">Adenylate monophosphate kinase</fullName>
    </alternativeName>
</protein>
<dbReference type="FunFam" id="3.40.50.300:FF:000106">
    <property type="entry name" value="Adenylate kinase mitochondrial"/>
    <property type="match status" value="1"/>
</dbReference>
<dbReference type="InterPro" id="IPR027417">
    <property type="entry name" value="P-loop_NTPase"/>
</dbReference>
<dbReference type="InterPro" id="IPR006259">
    <property type="entry name" value="Adenyl_kin_sub"/>
</dbReference>
<feature type="binding site" evidence="5">
    <location>
        <position position="158"/>
    </location>
    <ligand>
        <name>ATP</name>
        <dbReference type="ChEBI" id="CHEBI:30616"/>
    </ligand>
</feature>
<dbReference type="NCBIfam" id="NF011100">
    <property type="entry name" value="PRK14527.1"/>
    <property type="match status" value="1"/>
</dbReference>
<dbReference type="EMBL" id="JSAN01000082">
    <property type="protein sequence ID" value="KIC71508.1"/>
    <property type="molecule type" value="Genomic_DNA"/>
</dbReference>
<dbReference type="InterPro" id="IPR033690">
    <property type="entry name" value="Adenylat_kinase_CS"/>
</dbReference>
<dbReference type="InterPro" id="IPR000850">
    <property type="entry name" value="Adenylat/UMP-CMP_kin"/>
</dbReference>
<dbReference type="PATRIC" id="fig|362787.3.peg.1319"/>
<keyword evidence="3 5" id="KW-0547">Nucleotide-binding</keyword>
<feature type="binding site" evidence="5">
    <location>
        <begin position="43"/>
        <end position="48"/>
    </location>
    <ligand>
        <name>ATP</name>
        <dbReference type="ChEBI" id="CHEBI:30616"/>
    </ligand>
</feature>
<keyword evidence="5 7" id="KW-0067">ATP-binding</keyword>
<evidence type="ECO:0000256" key="1">
    <source>
        <dbReference type="ARBA" id="ARBA00022679"/>
    </source>
</evidence>
<feature type="binding site" evidence="5">
    <location>
        <position position="202"/>
    </location>
    <ligand>
        <name>AMP</name>
        <dbReference type="ChEBI" id="CHEBI:456215"/>
    </ligand>
</feature>
<feature type="region of interest" description="LID" evidence="5">
    <location>
        <begin position="157"/>
        <end position="194"/>
    </location>
</feature>
<feature type="region of interest" description="NMP" evidence="5">
    <location>
        <begin position="63"/>
        <end position="92"/>
    </location>
</feature>
<comment type="function">
    <text evidence="5">Catalyzes the reversible transfer of the terminal phosphate group between ATP and AMP. Plays an important role in cellular energy homeostasis and in adenine nucleotide metabolism.</text>
</comment>
<dbReference type="GO" id="GO:0005524">
    <property type="term" value="F:ATP binding"/>
    <property type="evidence" value="ECO:0007669"/>
    <property type="project" value="UniProtKB-UniRule"/>
</dbReference>
<dbReference type="EC" id="2.7.4.3" evidence="5 7"/>
<proteinExistence type="inferred from homology"/>
<feature type="binding site" evidence="5">
    <location>
        <position position="230"/>
    </location>
    <ligand>
        <name>ATP</name>
        <dbReference type="ChEBI" id="CHEBI:30616"/>
    </ligand>
</feature>
<dbReference type="Pfam" id="PF05191">
    <property type="entry name" value="ADK_lid"/>
    <property type="match status" value="1"/>
</dbReference>
<comment type="pathway">
    <text evidence="5">Purine metabolism; AMP biosynthesis via salvage pathway; AMP from ADP: step 1/1.</text>
</comment>
<feature type="binding site" evidence="5">
    <location>
        <begin position="90"/>
        <end position="92"/>
    </location>
    <ligand>
        <name>AMP</name>
        <dbReference type="ChEBI" id="CHEBI:456215"/>
    </ligand>
</feature>
<dbReference type="GO" id="GO:0008270">
    <property type="term" value="F:zinc ion binding"/>
    <property type="evidence" value="ECO:0007669"/>
    <property type="project" value="UniProtKB-UniRule"/>
</dbReference>
<dbReference type="InterPro" id="IPR007862">
    <property type="entry name" value="Adenylate_kinase_lid-dom"/>
</dbReference>
<dbReference type="PANTHER" id="PTHR23359">
    <property type="entry name" value="NUCLEOTIDE KINASE"/>
    <property type="match status" value="1"/>
</dbReference>
<feature type="binding site" evidence="5">
    <location>
        <position position="64"/>
    </location>
    <ligand>
        <name>AMP</name>
        <dbReference type="ChEBI" id="CHEBI:456215"/>
    </ligand>
</feature>
<accession>A0A0C1H9G2</accession>
<dbReference type="Gene3D" id="3.40.50.300">
    <property type="entry name" value="P-loop containing nucleotide triphosphate hydrolases"/>
    <property type="match status" value="1"/>
</dbReference>
<feature type="domain" description="Adenylate kinase active site lid" evidence="8">
    <location>
        <begin position="158"/>
        <end position="193"/>
    </location>
</feature>
<dbReference type="SUPFAM" id="SSF52540">
    <property type="entry name" value="P-loop containing nucleoside triphosphate hydrolases"/>
    <property type="match status" value="1"/>
</dbReference>
<evidence type="ECO:0000256" key="4">
    <source>
        <dbReference type="ARBA" id="ARBA00022777"/>
    </source>
</evidence>
<feature type="binding site" evidence="5">
    <location>
        <position position="181"/>
    </location>
    <ligand>
        <name>Zn(2+)</name>
        <dbReference type="ChEBI" id="CHEBI:29105"/>
        <note>structural</note>
    </ligand>
</feature>
<comment type="caution">
    <text evidence="9">The sequence shown here is derived from an EMBL/GenBank/DDBJ whole genome shotgun (WGS) entry which is preliminary data.</text>
</comment>
<feature type="binding site" evidence="5">
    <location>
        <position position="164"/>
    </location>
    <ligand>
        <name>Zn(2+)</name>
        <dbReference type="ChEBI" id="CHEBI:29105"/>
        <note>structural</note>
    </ligand>
</feature>
<comment type="similarity">
    <text evidence="5 6">Belongs to the adenylate kinase family.</text>
</comment>
<keyword evidence="5" id="KW-0862">Zinc</keyword>
<comment type="subunit">
    <text evidence="5 7">Monomer.</text>
</comment>
<dbReference type="NCBIfam" id="TIGR01351">
    <property type="entry name" value="adk"/>
    <property type="match status" value="1"/>
</dbReference>
<dbReference type="AlphaFoldDB" id="A0A0C1H9G2"/>
<evidence type="ECO:0000256" key="6">
    <source>
        <dbReference type="RuleBase" id="RU003330"/>
    </source>
</evidence>
<dbReference type="UniPathway" id="UPA00588">
    <property type="reaction ID" value="UER00649"/>
</dbReference>
<comment type="catalytic activity">
    <reaction evidence="5 7">
        <text>AMP + ATP = 2 ADP</text>
        <dbReference type="Rhea" id="RHEA:12973"/>
        <dbReference type="ChEBI" id="CHEBI:30616"/>
        <dbReference type="ChEBI" id="CHEBI:456215"/>
        <dbReference type="ChEBI" id="CHEBI:456216"/>
        <dbReference type="EC" id="2.7.4.3"/>
    </reaction>
</comment>
<gene>
    <name evidence="5 9" type="primary">adk</name>
    <name evidence="9" type="ORF">DB44_DJ00030</name>
</gene>
<comment type="domain">
    <text evidence="5">Consists of three domains, a large central CORE domain and two small peripheral domains, NMPbind and LID, which undergo movements during catalysis. The LID domain closes over the site of phosphoryl transfer upon ATP binding. Assembling and dissambling the active center during each catalytic cycle provides an effective means to prevent ATP hydrolysis. Some bacteria have evolved a zinc-coordinating structure that stabilizes the LID domain.</text>
</comment>
<dbReference type="Pfam" id="PF00406">
    <property type="entry name" value="ADK"/>
    <property type="match status" value="1"/>
</dbReference>
<dbReference type="NCBIfam" id="NF001380">
    <property type="entry name" value="PRK00279.1-2"/>
    <property type="match status" value="1"/>
</dbReference>
<feature type="binding site" evidence="5">
    <location>
        <position position="161"/>
    </location>
    <ligand>
        <name>Zn(2+)</name>
        <dbReference type="ChEBI" id="CHEBI:29105"/>
        <note>structural</note>
    </ligand>
</feature>
<dbReference type="GO" id="GO:0004017">
    <property type="term" value="F:AMP kinase activity"/>
    <property type="evidence" value="ECO:0007669"/>
    <property type="project" value="UniProtKB-UniRule"/>
</dbReference>
<feature type="binding site" evidence="5">
    <location>
        <begin position="167"/>
        <end position="168"/>
    </location>
    <ligand>
        <name>ATP</name>
        <dbReference type="ChEBI" id="CHEBI:30616"/>
    </ligand>
</feature>
<feature type="binding site" evidence="5">
    <location>
        <position position="184"/>
    </location>
    <ligand>
        <name>Zn(2+)</name>
        <dbReference type="ChEBI" id="CHEBI:29105"/>
        <note>structural</note>
    </ligand>
</feature>
<keyword evidence="1 5" id="KW-0808">Transferase</keyword>
<feature type="binding site" evidence="5">
    <location>
        <begin position="118"/>
        <end position="121"/>
    </location>
    <ligand>
        <name>AMP</name>
        <dbReference type="ChEBI" id="CHEBI:456215"/>
    </ligand>
</feature>
<evidence type="ECO:0000256" key="2">
    <source>
        <dbReference type="ARBA" id="ARBA00022727"/>
    </source>
</evidence>
<dbReference type="PRINTS" id="PR00094">
    <property type="entry name" value="ADENYLTKNASE"/>
</dbReference>
<name>A0A0C1H9G2_9BACT</name>